<accession>A0A3N4VSC3</accession>
<gene>
    <name evidence="2" type="ORF">EDC50_1807</name>
</gene>
<feature type="signal peptide" evidence="1">
    <location>
        <begin position="1"/>
        <end position="27"/>
    </location>
</feature>
<dbReference type="RefSeq" id="WP_123770143.1">
    <property type="nucleotide sequence ID" value="NZ_RKQN01000002.1"/>
</dbReference>
<dbReference type="Proteomes" id="UP000269708">
    <property type="component" value="Unassembled WGS sequence"/>
</dbReference>
<comment type="caution">
    <text evidence="2">The sequence shown here is derived from an EMBL/GenBank/DDBJ whole genome shotgun (WGS) entry which is preliminary data.</text>
</comment>
<organism evidence="2 3">
    <name type="scientific">Vulcaniibacterium tengchongense</name>
    <dbReference type="NCBI Taxonomy" id="1273429"/>
    <lineage>
        <taxon>Bacteria</taxon>
        <taxon>Pseudomonadati</taxon>
        <taxon>Pseudomonadota</taxon>
        <taxon>Gammaproteobacteria</taxon>
        <taxon>Lysobacterales</taxon>
        <taxon>Lysobacteraceae</taxon>
        <taxon>Vulcaniibacterium</taxon>
    </lineage>
</organism>
<dbReference type="AlphaFoldDB" id="A0A3N4VSC3"/>
<dbReference type="OrthoDB" id="6572071at2"/>
<dbReference type="EMBL" id="RKQN01000002">
    <property type="protein sequence ID" value="RPE79977.1"/>
    <property type="molecule type" value="Genomic_DNA"/>
</dbReference>
<keyword evidence="1" id="KW-0732">Signal</keyword>
<evidence type="ECO:0008006" key="4">
    <source>
        <dbReference type="Google" id="ProtNLM"/>
    </source>
</evidence>
<evidence type="ECO:0000313" key="2">
    <source>
        <dbReference type="EMBL" id="RPE79977.1"/>
    </source>
</evidence>
<proteinExistence type="predicted"/>
<keyword evidence="3" id="KW-1185">Reference proteome</keyword>
<name>A0A3N4VSC3_9GAMM</name>
<sequence>MPQVHGSRCTRLAAAAALATAAAAAFAAEPALSPAQQAAVDRRIAALRDPQERELARGWSNAKKVAEAICRPLALPALRKQVKGADRVFLGSDDPATLTLESDRLLRGRGQLRAGDAWRQFAFRCRLDPGTGRATAFAATLD</sequence>
<evidence type="ECO:0000256" key="1">
    <source>
        <dbReference type="SAM" id="SignalP"/>
    </source>
</evidence>
<evidence type="ECO:0000313" key="3">
    <source>
        <dbReference type="Proteomes" id="UP000269708"/>
    </source>
</evidence>
<reference evidence="2 3" key="1">
    <citation type="submission" date="2018-11" db="EMBL/GenBank/DDBJ databases">
        <title>Genomic Encyclopedia of Type Strains, Phase IV (KMG-IV): sequencing the most valuable type-strain genomes for metagenomic binning, comparative biology and taxonomic classification.</title>
        <authorList>
            <person name="Goeker M."/>
        </authorList>
    </citation>
    <scope>NUCLEOTIDE SEQUENCE [LARGE SCALE GENOMIC DNA]</scope>
    <source>
        <strain evidence="2 3">DSM 25623</strain>
    </source>
</reference>
<feature type="chain" id="PRO_5018267880" description="DUF930 domain-containing protein" evidence="1">
    <location>
        <begin position="28"/>
        <end position="142"/>
    </location>
</feature>
<protein>
    <recommendedName>
        <fullName evidence="4">DUF930 domain-containing protein</fullName>
    </recommendedName>
</protein>